<dbReference type="AlphaFoldDB" id="A0ABD2A4W9"/>
<keyword evidence="2" id="KW-1185">Reference proteome</keyword>
<gene>
    <name evidence="1" type="ORF">V1478_015240</name>
</gene>
<sequence length="114" mass="12279">ERAIIGRERPVVLSGSLRSGSKYYNDGAPAPLLANAQQQGGLHCDSPMVRMFTQCFSLFFTLNEMLACNGIQSNGHDDDRASPLIRVFVPVNQNDPASDVKSARGGSTVCTHVV</sequence>
<organism evidence="1 2">
    <name type="scientific">Vespula squamosa</name>
    <name type="common">Southern yellow jacket</name>
    <name type="synonym">Wasp</name>
    <dbReference type="NCBI Taxonomy" id="30214"/>
    <lineage>
        <taxon>Eukaryota</taxon>
        <taxon>Metazoa</taxon>
        <taxon>Ecdysozoa</taxon>
        <taxon>Arthropoda</taxon>
        <taxon>Hexapoda</taxon>
        <taxon>Insecta</taxon>
        <taxon>Pterygota</taxon>
        <taxon>Neoptera</taxon>
        <taxon>Endopterygota</taxon>
        <taxon>Hymenoptera</taxon>
        <taxon>Apocrita</taxon>
        <taxon>Aculeata</taxon>
        <taxon>Vespoidea</taxon>
        <taxon>Vespidae</taxon>
        <taxon>Vespinae</taxon>
        <taxon>Vespula</taxon>
    </lineage>
</organism>
<dbReference type="EMBL" id="JAUDFV010000155">
    <property type="protein sequence ID" value="KAL2715542.1"/>
    <property type="molecule type" value="Genomic_DNA"/>
</dbReference>
<reference evidence="1 2" key="1">
    <citation type="journal article" date="2024" name="Ann. Entomol. Soc. Am.">
        <title>Genomic analyses of the southern and eastern yellowjacket wasps (Hymenoptera: Vespidae) reveal evolutionary signatures of social life.</title>
        <authorList>
            <person name="Catto M.A."/>
            <person name="Caine P.B."/>
            <person name="Orr S.E."/>
            <person name="Hunt B.G."/>
            <person name="Goodisman M.A.D."/>
        </authorList>
    </citation>
    <scope>NUCLEOTIDE SEQUENCE [LARGE SCALE GENOMIC DNA]</scope>
    <source>
        <strain evidence="1">233</strain>
        <tissue evidence="1">Head and thorax</tissue>
    </source>
</reference>
<protein>
    <submittedName>
        <fullName evidence="1">Uncharacterized protein</fullName>
    </submittedName>
</protein>
<accession>A0ABD2A4W9</accession>
<proteinExistence type="predicted"/>
<evidence type="ECO:0000313" key="1">
    <source>
        <dbReference type="EMBL" id="KAL2715542.1"/>
    </source>
</evidence>
<comment type="caution">
    <text evidence="1">The sequence shown here is derived from an EMBL/GenBank/DDBJ whole genome shotgun (WGS) entry which is preliminary data.</text>
</comment>
<evidence type="ECO:0000313" key="2">
    <source>
        <dbReference type="Proteomes" id="UP001607302"/>
    </source>
</evidence>
<feature type="non-terminal residue" evidence="1">
    <location>
        <position position="1"/>
    </location>
</feature>
<dbReference type="Proteomes" id="UP001607302">
    <property type="component" value="Unassembled WGS sequence"/>
</dbReference>
<name>A0ABD2A4W9_VESSQ</name>